<dbReference type="EMBL" id="CAJJDO010000017">
    <property type="protein sequence ID" value="CAD8147970.1"/>
    <property type="molecule type" value="Genomic_DNA"/>
</dbReference>
<gene>
    <name evidence="1" type="ORF">PPENT_87.1.T0170234</name>
</gene>
<reference evidence="1" key="1">
    <citation type="submission" date="2021-01" db="EMBL/GenBank/DDBJ databases">
        <authorList>
            <consortium name="Genoscope - CEA"/>
            <person name="William W."/>
        </authorList>
    </citation>
    <scope>NUCLEOTIDE SEQUENCE</scope>
</reference>
<organism evidence="1 2">
    <name type="scientific">Paramecium pentaurelia</name>
    <dbReference type="NCBI Taxonomy" id="43138"/>
    <lineage>
        <taxon>Eukaryota</taxon>
        <taxon>Sar</taxon>
        <taxon>Alveolata</taxon>
        <taxon>Ciliophora</taxon>
        <taxon>Intramacronucleata</taxon>
        <taxon>Oligohymenophorea</taxon>
        <taxon>Peniculida</taxon>
        <taxon>Parameciidae</taxon>
        <taxon>Paramecium</taxon>
    </lineage>
</organism>
<name>A0A8S1T648_9CILI</name>
<evidence type="ECO:0000313" key="1">
    <source>
        <dbReference type="EMBL" id="CAD8147970.1"/>
    </source>
</evidence>
<dbReference type="Proteomes" id="UP000689195">
    <property type="component" value="Unassembled WGS sequence"/>
</dbReference>
<dbReference type="OrthoDB" id="306884at2759"/>
<evidence type="ECO:0000313" key="2">
    <source>
        <dbReference type="Proteomes" id="UP000689195"/>
    </source>
</evidence>
<comment type="caution">
    <text evidence="1">The sequence shown here is derived from an EMBL/GenBank/DDBJ whole genome shotgun (WGS) entry which is preliminary data.</text>
</comment>
<dbReference type="AlphaFoldDB" id="A0A8S1T648"/>
<keyword evidence="2" id="KW-1185">Reference proteome</keyword>
<accession>A0A8S1T648</accession>
<protein>
    <submittedName>
        <fullName evidence="1">Uncharacterized protein</fullName>
    </submittedName>
</protein>
<sequence>MNCKEHCATFLKFKIQEQKPNRNIADQNQGISQIKVIKQHFLNQNKIVNINVQQKNNIEQLQQATLNLYYAMYQIKEKRNIYMIPFTQLKFDQSDWLIMAIKNLIEEKNKIIDELGEAEKNKYENAIKWTQKIIDSQEEFDDFYIQILEVSKQLKKPQLNEQFSNLLVLQQNLNVNKFLKTFCFIQNIKLDPSQYPEVSQFSSEIDEKMNQNQNQFDNSSKRNLYFNFTSDIEQIDIDFWTFYMSDYKETNKLIILYPIIQNKKERQLKNNTRNELIIPIIYNNSVQEYQMKIIYKSLLEQQIKNFKPDYIYFEYQISDQFILDLNALEYLIRQLQKSAKLIIHFRISQNQDFSEYQLSTNLNAIVMGLQGLKYSERKFISENQYKEIVNWTFEMMQLKENQNKNINLSLQSELQLIQIQIQNIQNKIFGFKQERNEFIWIKEDNVNINTQHFVYKDTIILYNKLNRDIYYCSPKPSVKNIQNIPQKIEFTKINLGNQQNPVEPSIIKIQNYLIFAYGHNKNNNNNDQEFSDKIWLYDLQNNQQLPIIMSRDEDYDEFRLPYYNKVRNSQDIVNRIKWRRAPQICKNIMFNDDNQDFLSFILIGGETLQQKQAQQSNSNSIMNIIEVVILNLKNQKFCSFIVNKSLLSRLSSLKPWPYQTVLDAKLENTYFYLVLNGNQTTRQDYYSFPKNPQYLKQAQLLLQSEKTFQLFILSIKHSQDSIFQLDELVDDCKLQYFVEQKKENNCFVWKLIITRFVLISNQLINHRLLRPLEDILKKMQKQSIQFCQLCFQVNVKLNLQVQEQSTQSYQESYVEIDYEKIELLQNNI</sequence>
<proteinExistence type="predicted"/>